<proteinExistence type="predicted"/>
<dbReference type="Proteomes" id="UP000253551">
    <property type="component" value="Unassembled WGS sequence"/>
</dbReference>
<name>A0A367KI37_RHIST</name>
<reference evidence="1 2" key="1">
    <citation type="journal article" date="2018" name="G3 (Bethesda)">
        <title>Phylogenetic and Phylogenomic Definition of Rhizopus Species.</title>
        <authorList>
            <person name="Gryganskyi A.P."/>
            <person name="Golan J."/>
            <person name="Dolatabadi S."/>
            <person name="Mondo S."/>
            <person name="Robb S."/>
            <person name="Idnurm A."/>
            <person name="Muszewska A."/>
            <person name="Steczkiewicz K."/>
            <person name="Masonjones S."/>
            <person name="Liao H.L."/>
            <person name="Gajdeczka M.T."/>
            <person name="Anike F."/>
            <person name="Vuek A."/>
            <person name="Anishchenko I.M."/>
            <person name="Voigt K."/>
            <person name="de Hoog G.S."/>
            <person name="Smith M.E."/>
            <person name="Heitman J."/>
            <person name="Vilgalys R."/>
            <person name="Stajich J.E."/>
        </authorList>
    </citation>
    <scope>NUCLEOTIDE SEQUENCE [LARGE SCALE GENOMIC DNA]</scope>
    <source>
        <strain evidence="1 2">LSU 92-RS-03</strain>
    </source>
</reference>
<dbReference type="OrthoDB" id="2206543at2759"/>
<keyword evidence="2" id="KW-1185">Reference proteome</keyword>
<comment type="caution">
    <text evidence="1">The sequence shown here is derived from an EMBL/GenBank/DDBJ whole genome shotgun (WGS) entry which is preliminary data.</text>
</comment>
<gene>
    <name evidence="1" type="ORF">CU098_012306</name>
</gene>
<evidence type="ECO:0000313" key="2">
    <source>
        <dbReference type="Proteomes" id="UP000253551"/>
    </source>
</evidence>
<protein>
    <submittedName>
        <fullName evidence="1">Uncharacterized protein</fullName>
    </submittedName>
</protein>
<sequence length="115" mass="13501">MRNKLHKLGAASGRVLDIHCPARGAVAVLIHIGYYEELKVILEKWKIVPVQDFNSFDPQHLRDPKLLETLTNDEERITKLKKIHQQRLVHALEYMRVHVHRPVARDFVHRGWLTT</sequence>
<accession>A0A367KI37</accession>
<dbReference type="STRING" id="4846.A0A367KI37"/>
<feature type="non-terminal residue" evidence="1">
    <location>
        <position position="115"/>
    </location>
</feature>
<organism evidence="1 2">
    <name type="scientific">Rhizopus stolonifer</name>
    <name type="common">Rhizopus nigricans</name>
    <dbReference type="NCBI Taxonomy" id="4846"/>
    <lineage>
        <taxon>Eukaryota</taxon>
        <taxon>Fungi</taxon>
        <taxon>Fungi incertae sedis</taxon>
        <taxon>Mucoromycota</taxon>
        <taxon>Mucoromycotina</taxon>
        <taxon>Mucoromycetes</taxon>
        <taxon>Mucorales</taxon>
        <taxon>Mucorineae</taxon>
        <taxon>Rhizopodaceae</taxon>
        <taxon>Rhizopus</taxon>
    </lineage>
</organism>
<evidence type="ECO:0000313" key="1">
    <source>
        <dbReference type="EMBL" id="RCI01895.1"/>
    </source>
</evidence>
<dbReference type="AlphaFoldDB" id="A0A367KI37"/>
<dbReference type="EMBL" id="PJQM01001620">
    <property type="protein sequence ID" value="RCI01895.1"/>
    <property type="molecule type" value="Genomic_DNA"/>
</dbReference>